<keyword evidence="5" id="KW-1185">Reference proteome</keyword>
<evidence type="ECO:0000313" key="5">
    <source>
        <dbReference type="Proteomes" id="UP000292452"/>
    </source>
</evidence>
<dbReference type="InterPro" id="IPR013762">
    <property type="entry name" value="Integrase-like_cat_sf"/>
</dbReference>
<dbReference type="Proteomes" id="UP000292452">
    <property type="component" value="Unassembled WGS sequence"/>
</dbReference>
<dbReference type="SUPFAM" id="SSF56349">
    <property type="entry name" value="DNA breaking-rejoining enzymes"/>
    <property type="match status" value="1"/>
</dbReference>
<sequence length="113" mass="12038">MRTPPPPAASCTRTTAGGLTTLLHEADLSRIRFYELGHSVATLLLEQGVELFVIKELLGHAHICVTATVHPHVRLRPQRNAIDTLSTTTNGPANGESTCDGDNDTPLCGAAVR</sequence>
<dbReference type="GO" id="GO:0015074">
    <property type="term" value="P:DNA integration"/>
    <property type="evidence" value="ECO:0007669"/>
    <property type="project" value="InterPro"/>
</dbReference>
<reference evidence="4 5" key="1">
    <citation type="submission" date="2019-02" db="EMBL/GenBank/DDBJ databases">
        <title>Draft Genome Sequence of Streptomyces sp. AM-2504, identified by 16S rRNA comparative analysis as a Streptomyces Kasugaensis strain.</title>
        <authorList>
            <person name="Napolioni V."/>
            <person name="Giuliodori A.M."/>
            <person name="Spurio R."/>
            <person name="Fabbretti A."/>
        </authorList>
    </citation>
    <scope>NUCLEOTIDE SEQUENCE [LARGE SCALE GENOMIC DNA]</scope>
    <source>
        <strain evidence="4 5">AM-2504</strain>
    </source>
</reference>
<dbReference type="GO" id="GO:0006310">
    <property type="term" value="P:DNA recombination"/>
    <property type="evidence" value="ECO:0007669"/>
    <property type="project" value="UniProtKB-KW"/>
</dbReference>
<dbReference type="InterPro" id="IPR011010">
    <property type="entry name" value="DNA_brk_join_enz"/>
</dbReference>
<dbReference type="Gene3D" id="1.10.443.10">
    <property type="entry name" value="Intergrase catalytic core"/>
    <property type="match status" value="1"/>
</dbReference>
<organism evidence="4 5">
    <name type="scientific">Streptomyces kasugaensis</name>
    <dbReference type="NCBI Taxonomy" id="1946"/>
    <lineage>
        <taxon>Bacteria</taxon>
        <taxon>Bacillati</taxon>
        <taxon>Actinomycetota</taxon>
        <taxon>Actinomycetes</taxon>
        <taxon>Kitasatosporales</taxon>
        <taxon>Streptomycetaceae</taxon>
        <taxon>Streptomyces</taxon>
    </lineage>
</organism>
<dbReference type="Pfam" id="PF00589">
    <property type="entry name" value="Phage_integrase"/>
    <property type="match status" value="1"/>
</dbReference>
<dbReference type="AlphaFoldDB" id="A0A4Q9HV38"/>
<protein>
    <submittedName>
        <fullName evidence="4">Integrase</fullName>
    </submittedName>
</protein>
<dbReference type="EMBL" id="SIXH01000104">
    <property type="protein sequence ID" value="TBO58982.1"/>
    <property type="molecule type" value="Genomic_DNA"/>
</dbReference>
<proteinExistence type="predicted"/>
<accession>A0A4Q9HV38</accession>
<name>A0A4Q9HV38_STRKA</name>
<evidence type="ECO:0000313" key="4">
    <source>
        <dbReference type="EMBL" id="TBO58982.1"/>
    </source>
</evidence>
<dbReference type="GO" id="GO:0003677">
    <property type="term" value="F:DNA binding"/>
    <property type="evidence" value="ECO:0007669"/>
    <property type="project" value="InterPro"/>
</dbReference>
<feature type="domain" description="Tyr recombinase" evidence="3">
    <location>
        <begin position="12"/>
        <end position="66"/>
    </location>
</feature>
<gene>
    <name evidence="4" type="ORF">EYS09_14565</name>
</gene>
<feature type="compositionally biased region" description="Polar residues" evidence="2">
    <location>
        <begin position="83"/>
        <end position="97"/>
    </location>
</feature>
<evidence type="ECO:0000256" key="2">
    <source>
        <dbReference type="SAM" id="MobiDB-lite"/>
    </source>
</evidence>
<keyword evidence="1" id="KW-0233">DNA recombination</keyword>
<comment type="caution">
    <text evidence="4">The sequence shown here is derived from an EMBL/GenBank/DDBJ whole genome shotgun (WGS) entry which is preliminary data.</text>
</comment>
<dbReference type="InterPro" id="IPR002104">
    <property type="entry name" value="Integrase_catalytic"/>
</dbReference>
<evidence type="ECO:0000256" key="1">
    <source>
        <dbReference type="ARBA" id="ARBA00023172"/>
    </source>
</evidence>
<evidence type="ECO:0000259" key="3">
    <source>
        <dbReference type="Pfam" id="PF00589"/>
    </source>
</evidence>
<feature type="region of interest" description="Disordered" evidence="2">
    <location>
        <begin position="83"/>
        <end position="102"/>
    </location>
</feature>